<dbReference type="InterPro" id="IPR023210">
    <property type="entry name" value="NADP_OxRdtase_dom"/>
</dbReference>
<gene>
    <name evidence="5" type="ORF">EDB81DRAFT_759087</name>
</gene>
<evidence type="ECO:0000256" key="3">
    <source>
        <dbReference type="ARBA" id="ARBA00023002"/>
    </source>
</evidence>
<organism evidence="5 6">
    <name type="scientific">Dactylonectria macrodidyma</name>
    <dbReference type="NCBI Taxonomy" id="307937"/>
    <lineage>
        <taxon>Eukaryota</taxon>
        <taxon>Fungi</taxon>
        <taxon>Dikarya</taxon>
        <taxon>Ascomycota</taxon>
        <taxon>Pezizomycotina</taxon>
        <taxon>Sordariomycetes</taxon>
        <taxon>Hypocreomycetidae</taxon>
        <taxon>Hypocreales</taxon>
        <taxon>Nectriaceae</taxon>
        <taxon>Dactylonectria</taxon>
    </lineage>
</organism>
<dbReference type="EMBL" id="JAGMUV010000007">
    <property type="protein sequence ID" value="KAH7148721.1"/>
    <property type="molecule type" value="Genomic_DNA"/>
</dbReference>
<protein>
    <submittedName>
        <fullName evidence="5">NADP-dependent oxidoreductase domain-containing protein</fullName>
    </submittedName>
</protein>
<name>A0A9P9EYT1_9HYPO</name>
<dbReference type="Gene3D" id="3.20.20.100">
    <property type="entry name" value="NADP-dependent oxidoreductase domain"/>
    <property type="match status" value="1"/>
</dbReference>
<dbReference type="PANTHER" id="PTHR43150:SF2">
    <property type="entry name" value="HYPERKINETIC, ISOFORM M"/>
    <property type="match status" value="1"/>
</dbReference>
<dbReference type="OrthoDB" id="1720422at2759"/>
<reference evidence="5" key="1">
    <citation type="journal article" date="2021" name="Nat. Commun.">
        <title>Genetic determinants of endophytism in the Arabidopsis root mycobiome.</title>
        <authorList>
            <person name="Mesny F."/>
            <person name="Miyauchi S."/>
            <person name="Thiergart T."/>
            <person name="Pickel B."/>
            <person name="Atanasova L."/>
            <person name="Karlsson M."/>
            <person name="Huettel B."/>
            <person name="Barry K.W."/>
            <person name="Haridas S."/>
            <person name="Chen C."/>
            <person name="Bauer D."/>
            <person name="Andreopoulos W."/>
            <person name="Pangilinan J."/>
            <person name="LaButti K."/>
            <person name="Riley R."/>
            <person name="Lipzen A."/>
            <person name="Clum A."/>
            <person name="Drula E."/>
            <person name="Henrissat B."/>
            <person name="Kohler A."/>
            <person name="Grigoriev I.V."/>
            <person name="Martin F.M."/>
            <person name="Hacquard S."/>
        </authorList>
    </citation>
    <scope>NUCLEOTIDE SEQUENCE</scope>
    <source>
        <strain evidence="5">MPI-CAGE-AT-0147</strain>
    </source>
</reference>
<evidence type="ECO:0000256" key="2">
    <source>
        <dbReference type="ARBA" id="ARBA00022857"/>
    </source>
</evidence>
<dbReference type="GO" id="GO:0016491">
    <property type="term" value="F:oxidoreductase activity"/>
    <property type="evidence" value="ECO:0007669"/>
    <property type="project" value="UniProtKB-KW"/>
</dbReference>
<evidence type="ECO:0000313" key="5">
    <source>
        <dbReference type="EMBL" id="KAH7148721.1"/>
    </source>
</evidence>
<sequence length="179" mass="20157">MSKPEGIPDKTYRFLGRSGLQVSTIALGGWLTYGGHVDKDLCWGESEIVMGQAIKEFGWKRNDLANQKLAKGHPQIYWGGTFGDNPVNNKGLFRKHIVEGTKFALKRLDLEYVDLIYAHRPGRQTPMEEIVRSFNHVIDQGLAFYWGTSEWTAAEIALAWRVADRLALIGPVMEQPEPG</sequence>
<dbReference type="PANTHER" id="PTHR43150">
    <property type="entry name" value="HYPERKINETIC, ISOFORM M"/>
    <property type="match status" value="1"/>
</dbReference>
<comment type="similarity">
    <text evidence="1">Belongs to the shaker potassium channel beta subunit family.</text>
</comment>
<keyword evidence="6" id="KW-1185">Reference proteome</keyword>
<evidence type="ECO:0000259" key="4">
    <source>
        <dbReference type="Pfam" id="PF00248"/>
    </source>
</evidence>
<accession>A0A9P9EYT1</accession>
<dbReference type="InterPro" id="IPR036812">
    <property type="entry name" value="NAD(P)_OxRdtase_dom_sf"/>
</dbReference>
<comment type="caution">
    <text evidence="5">The sequence shown here is derived from an EMBL/GenBank/DDBJ whole genome shotgun (WGS) entry which is preliminary data.</text>
</comment>
<dbReference type="AlphaFoldDB" id="A0A9P9EYT1"/>
<dbReference type="Proteomes" id="UP000738349">
    <property type="component" value="Unassembled WGS sequence"/>
</dbReference>
<evidence type="ECO:0000256" key="1">
    <source>
        <dbReference type="ARBA" id="ARBA00006515"/>
    </source>
</evidence>
<evidence type="ECO:0000313" key="6">
    <source>
        <dbReference type="Proteomes" id="UP000738349"/>
    </source>
</evidence>
<keyword evidence="2" id="KW-0521">NADP</keyword>
<dbReference type="SUPFAM" id="SSF51430">
    <property type="entry name" value="NAD(P)-linked oxidoreductase"/>
    <property type="match status" value="1"/>
</dbReference>
<proteinExistence type="inferred from homology"/>
<dbReference type="InterPro" id="IPR005399">
    <property type="entry name" value="K_chnl_volt-dep_bsu_KCNAB-rel"/>
</dbReference>
<keyword evidence="3" id="KW-0560">Oxidoreductase</keyword>
<dbReference type="Pfam" id="PF00248">
    <property type="entry name" value="Aldo_ket_red"/>
    <property type="match status" value="1"/>
</dbReference>
<feature type="domain" description="NADP-dependent oxidoreductase" evidence="4">
    <location>
        <begin position="44"/>
        <end position="175"/>
    </location>
</feature>